<dbReference type="GO" id="GO:0048812">
    <property type="term" value="P:neuron projection morphogenesis"/>
    <property type="evidence" value="ECO:0007669"/>
    <property type="project" value="TreeGrafter"/>
</dbReference>
<dbReference type="Pfam" id="PF09735">
    <property type="entry name" value="Nckap1"/>
    <property type="match status" value="1"/>
</dbReference>
<evidence type="ECO:0000313" key="2">
    <source>
        <dbReference type="WBParaSite" id="GPUH_0002471401-mRNA-1"/>
    </source>
</evidence>
<dbReference type="PANTHER" id="PTHR12093:SF10">
    <property type="entry name" value="MEMBRANE-ASSOCIATED PROTEIN HEM"/>
    <property type="match status" value="1"/>
</dbReference>
<dbReference type="GO" id="GO:0030866">
    <property type="term" value="P:cortical actin cytoskeleton organization"/>
    <property type="evidence" value="ECO:0007669"/>
    <property type="project" value="TreeGrafter"/>
</dbReference>
<proteinExistence type="inferred from homology"/>
<dbReference type="PANTHER" id="PTHR12093">
    <property type="entry name" value="NCK-ASSOCIATED PROTEIN 1"/>
    <property type="match status" value="1"/>
</dbReference>
<dbReference type="AlphaFoldDB" id="A0A183EUP3"/>
<accession>A0A183EUP3</accession>
<reference evidence="2" key="1">
    <citation type="submission" date="2016-06" db="UniProtKB">
        <authorList>
            <consortium name="WormBaseParasite"/>
        </authorList>
    </citation>
    <scope>IDENTIFICATION</scope>
</reference>
<dbReference type="GO" id="GO:0030031">
    <property type="term" value="P:cell projection assembly"/>
    <property type="evidence" value="ECO:0007669"/>
    <property type="project" value="TreeGrafter"/>
</dbReference>
<evidence type="ECO:0000256" key="1">
    <source>
        <dbReference type="ARBA" id="ARBA00037947"/>
    </source>
</evidence>
<sequence>LQEVKDHYSVALQTSLTIHRDRRRFLRGTLRELCLLIKDQIGLLGPKILFVWMALSFSRDEVLWLLRHIDIWPVSSGKKAKHADEVIDKQLPELLHYILELRSLVQQHEGVIQRYYSQYVTGYDALVLTDIVQSVEKLDEKESVLLSDFCADLLRISNQTMDLRGLRLDWFRFQAYVSIGRSSFSLSSDRRLAVTMNTTVFHLKMIDLLDEMLRETSDLSIYWFV</sequence>
<organism evidence="2">
    <name type="scientific">Gongylonema pulchrum</name>
    <dbReference type="NCBI Taxonomy" id="637853"/>
    <lineage>
        <taxon>Eukaryota</taxon>
        <taxon>Metazoa</taxon>
        <taxon>Ecdysozoa</taxon>
        <taxon>Nematoda</taxon>
        <taxon>Chromadorea</taxon>
        <taxon>Rhabditida</taxon>
        <taxon>Spirurina</taxon>
        <taxon>Spiruromorpha</taxon>
        <taxon>Spiruroidea</taxon>
        <taxon>Gongylonematidae</taxon>
        <taxon>Gongylonema</taxon>
    </lineage>
</organism>
<dbReference type="InterPro" id="IPR019137">
    <property type="entry name" value="Nck-associated_protein-1"/>
</dbReference>
<dbReference type="WBParaSite" id="GPUH_0002471401-mRNA-1">
    <property type="protein sequence ID" value="GPUH_0002471401-mRNA-1"/>
    <property type="gene ID" value="GPUH_0002471401"/>
</dbReference>
<comment type="similarity">
    <text evidence="1">Belongs to the HEM-1/HEM-2 family.</text>
</comment>
<name>A0A183EUP3_9BILA</name>
<dbReference type="GO" id="GO:0016477">
    <property type="term" value="P:cell migration"/>
    <property type="evidence" value="ECO:0007669"/>
    <property type="project" value="TreeGrafter"/>
</dbReference>
<protein>
    <submittedName>
        <fullName evidence="2">DH domain-containing protein</fullName>
    </submittedName>
</protein>
<dbReference type="GO" id="GO:0031209">
    <property type="term" value="C:SCAR complex"/>
    <property type="evidence" value="ECO:0007669"/>
    <property type="project" value="TreeGrafter"/>
</dbReference>